<name>A0A1Z3HH74_9CYAN</name>
<dbReference type="Proteomes" id="UP000191901">
    <property type="component" value="Chromosome"/>
</dbReference>
<evidence type="ECO:0000313" key="2">
    <source>
        <dbReference type="EMBL" id="ASC69557.1"/>
    </source>
</evidence>
<dbReference type="OrthoDB" id="7052168at2"/>
<dbReference type="KEGG" id="hhg:XM38_004840"/>
<evidence type="ECO:0008006" key="4">
    <source>
        <dbReference type="Google" id="ProtNLM"/>
    </source>
</evidence>
<dbReference type="NCBIfam" id="TIGR02595">
    <property type="entry name" value="PEP_CTERM"/>
    <property type="match status" value="1"/>
</dbReference>
<dbReference type="InterPro" id="IPR013424">
    <property type="entry name" value="Ice-binding_C"/>
</dbReference>
<dbReference type="RefSeq" id="WP_080811879.1">
    <property type="nucleotide sequence ID" value="NZ_CP021983.2"/>
</dbReference>
<dbReference type="InterPro" id="IPR026374">
    <property type="entry name" value="Cyano_PEP"/>
</dbReference>
<protein>
    <recommendedName>
        <fullName evidence="4">PEP-CTERM protein-sorting domain-containing protein</fullName>
    </recommendedName>
</protein>
<sequence>MLSTQRSAIAALAATSGIMALAIGPADAATVSGGVSLTGDVNIIRSDSGQVTFDFTGSPNGIVTGGTGDFSGLSSAVVSDLTFNPAGSSPSGPLFRADPLSTFIDFGAQTINGETNGLTFALTSPVQVVDLFESGPLTAFFTDKPLRGQFIFGDTTTAAGLLTAQQVPGAGSYSMSITTEPVPEPLTILGSTSALAMGALLKRRQARQASS</sequence>
<dbReference type="AlphaFoldDB" id="A0A1Z3HH74"/>
<dbReference type="EMBL" id="CP021983">
    <property type="protein sequence ID" value="ASC69557.1"/>
    <property type="molecule type" value="Genomic_DNA"/>
</dbReference>
<dbReference type="NCBIfam" id="TIGR04155">
    <property type="entry name" value="cyano_PEP"/>
    <property type="match status" value="1"/>
</dbReference>
<evidence type="ECO:0000256" key="1">
    <source>
        <dbReference type="SAM" id="SignalP"/>
    </source>
</evidence>
<keyword evidence="1" id="KW-0732">Signal</keyword>
<feature type="signal peptide" evidence="1">
    <location>
        <begin position="1"/>
        <end position="28"/>
    </location>
</feature>
<accession>A0A1Z3HH74</accession>
<feature type="chain" id="PRO_5012147830" description="PEP-CTERM protein-sorting domain-containing protein" evidence="1">
    <location>
        <begin position="29"/>
        <end position="211"/>
    </location>
</feature>
<reference evidence="2 3" key="1">
    <citation type="journal article" date="2016" name="Biochim. Biophys. Acta">
        <title>Characterization of red-shifted phycobilisomes isolated from the chlorophyll f-containing cyanobacterium Halomicronema hongdechloris.</title>
        <authorList>
            <person name="Li Y."/>
            <person name="Lin Y."/>
            <person name="Garvey C.J."/>
            <person name="Birch D."/>
            <person name="Corkery R.W."/>
            <person name="Loughlin P.C."/>
            <person name="Scheer H."/>
            <person name="Willows R.D."/>
            <person name="Chen M."/>
        </authorList>
    </citation>
    <scope>NUCLEOTIDE SEQUENCE [LARGE SCALE GENOMIC DNA]</scope>
    <source>
        <strain evidence="2 3">C2206</strain>
    </source>
</reference>
<evidence type="ECO:0000313" key="3">
    <source>
        <dbReference type="Proteomes" id="UP000191901"/>
    </source>
</evidence>
<organism evidence="2 3">
    <name type="scientific">Halomicronema hongdechloris C2206</name>
    <dbReference type="NCBI Taxonomy" id="1641165"/>
    <lineage>
        <taxon>Bacteria</taxon>
        <taxon>Bacillati</taxon>
        <taxon>Cyanobacteriota</taxon>
        <taxon>Cyanophyceae</taxon>
        <taxon>Nodosilineales</taxon>
        <taxon>Nodosilineaceae</taxon>
        <taxon>Halomicronema</taxon>
    </lineage>
</organism>
<proteinExistence type="predicted"/>
<keyword evidence="3" id="KW-1185">Reference proteome</keyword>
<gene>
    <name evidence="2" type="ORF">XM38_004840</name>
</gene>